<keyword evidence="1" id="KW-0732">Signal</keyword>
<dbReference type="EMBL" id="JBHSMD010000004">
    <property type="protein sequence ID" value="MFC5494074.1"/>
    <property type="molecule type" value="Genomic_DNA"/>
</dbReference>
<feature type="chain" id="PRO_5045810405" evidence="1">
    <location>
        <begin position="25"/>
        <end position="103"/>
    </location>
</feature>
<evidence type="ECO:0000256" key="1">
    <source>
        <dbReference type="SAM" id="SignalP"/>
    </source>
</evidence>
<dbReference type="Proteomes" id="UP001595956">
    <property type="component" value="Unassembled WGS sequence"/>
</dbReference>
<feature type="signal peptide" evidence="1">
    <location>
        <begin position="1"/>
        <end position="24"/>
    </location>
</feature>
<organism evidence="2 3">
    <name type="scientific">Nocardioides caricicola</name>
    <dbReference type="NCBI Taxonomy" id="634770"/>
    <lineage>
        <taxon>Bacteria</taxon>
        <taxon>Bacillati</taxon>
        <taxon>Actinomycetota</taxon>
        <taxon>Actinomycetes</taxon>
        <taxon>Propionibacteriales</taxon>
        <taxon>Nocardioidaceae</taxon>
        <taxon>Nocardioides</taxon>
    </lineage>
</organism>
<gene>
    <name evidence="2" type="ORF">ACFPKY_13235</name>
</gene>
<name>A0ABW0N1N5_9ACTN</name>
<sequence>MKWFVSVALVVGICVGGFGAAALAAVDPPPGDTIVEVTGDAANGFEIRHYDGTELFPPTDSEARAECGEYDLRADRIRCRVEVRTWYRDLADLRQALEWAHAR</sequence>
<evidence type="ECO:0000313" key="3">
    <source>
        <dbReference type="Proteomes" id="UP001595956"/>
    </source>
</evidence>
<dbReference type="RefSeq" id="WP_345179576.1">
    <property type="nucleotide sequence ID" value="NZ_BAABFQ010000007.1"/>
</dbReference>
<evidence type="ECO:0000313" key="2">
    <source>
        <dbReference type="EMBL" id="MFC5494074.1"/>
    </source>
</evidence>
<comment type="caution">
    <text evidence="2">The sequence shown here is derived from an EMBL/GenBank/DDBJ whole genome shotgun (WGS) entry which is preliminary data.</text>
</comment>
<protein>
    <submittedName>
        <fullName evidence="2">Uncharacterized protein</fullName>
    </submittedName>
</protein>
<proteinExistence type="predicted"/>
<reference evidence="3" key="1">
    <citation type="journal article" date="2019" name="Int. J. Syst. Evol. Microbiol.">
        <title>The Global Catalogue of Microorganisms (GCM) 10K type strain sequencing project: providing services to taxonomists for standard genome sequencing and annotation.</title>
        <authorList>
            <consortium name="The Broad Institute Genomics Platform"/>
            <consortium name="The Broad Institute Genome Sequencing Center for Infectious Disease"/>
            <person name="Wu L."/>
            <person name="Ma J."/>
        </authorList>
    </citation>
    <scope>NUCLEOTIDE SEQUENCE [LARGE SCALE GENOMIC DNA]</scope>
    <source>
        <strain evidence="3">KACC 13778</strain>
    </source>
</reference>
<accession>A0ABW0N1N5</accession>
<keyword evidence="3" id="KW-1185">Reference proteome</keyword>